<dbReference type="RefSeq" id="WP_030352664.1">
    <property type="nucleotide sequence ID" value="NZ_AZSP01000124.1"/>
</dbReference>
<dbReference type="Pfam" id="PF04149">
    <property type="entry name" value="DUF397"/>
    <property type="match status" value="1"/>
</dbReference>
<sequence length="76" mass="8167">MNTFDLSDAQWEKSSYSSGLGGECVEFARNLVPSGIVPVRDSKTPTGPVLLLTPTAWNDFIAFAGRTREGTVLPHG</sequence>
<dbReference type="OrthoDB" id="4570646at2"/>
<gene>
    <name evidence="2" type="ORF">Y717_07185</name>
</gene>
<evidence type="ECO:0000313" key="2">
    <source>
        <dbReference type="EMBL" id="PVE11985.1"/>
    </source>
</evidence>
<dbReference type="InterPro" id="IPR007278">
    <property type="entry name" value="DUF397"/>
</dbReference>
<dbReference type="Proteomes" id="UP000245992">
    <property type="component" value="Unassembled WGS sequence"/>
</dbReference>
<proteinExistence type="predicted"/>
<dbReference type="STRING" id="1440053.GCA_000718095_03616"/>
<dbReference type="EMBL" id="AZSP01000124">
    <property type="protein sequence ID" value="PVE11985.1"/>
    <property type="molecule type" value="Genomic_DNA"/>
</dbReference>
<dbReference type="AlphaFoldDB" id="A0A2T7TA40"/>
<organism evidence="2 3">
    <name type="scientific">Streptomyces scopuliridis RB72</name>
    <dbReference type="NCBI Taxonomy" id="1440053"/>
    <lineage>
        <taxon>Bacteria</taxon>
        <taxon>Bacillati</taxon>
        <taxon>Actinomycetota</taxon>
        <taxon>Actinomycetes</taxon>
        <taxon>Kitasatosporales</taxon>
        <taxon>Streptomycetaceae</taxon>
        <taxon>Streptomyces</taxon>
    </lineage>
</organism>
<reference evidence="2 3" key="1">
    <citation type="submission" date="2013-12" db="EMBL/GenBank/DDBJ databases">
        <title>Annotated genome of Streptomyces scopuliridis.</title>
        <authorList>
            <person name="Olson J.B."/>
        </authorList>
    </citation>
    <scope>NUCLEOTIDE SEQUENCE [LARGE SCALE GENOMIC DNA]</scope>
    <source>
        <strain evidence="2 3">RB72</strain>
    </source>
</reference>
<protein>
    <submittedName>
        <fullName evidence="2">Regulatory protein</fullName>
    </submittedName>
</protein>
<comment type="caution">
    <text evidence="2">The sequence shown here is derived from an EMBL/GenBank/DDBJ whole genome shotgun (WGS) entry which is preliminary data.</text>
</comment>
<accession>A0A2T7TA40</accession>
<name>A0A2T7TA40_9ACTN</name>
<evidence type="ECO:0000259" key="1">
    <source>
        <dbReference type="Pfam" id="PF04149"/>
    </source>
</evidence>
<evidence type="ECO:0000313" key="3">
    <source>
        <dbReference type="Proteomes" id="UP000245992"/>
    </source>
</evidence>
<keyword evidence="3" id="KW-1185">Reference proteome</keyword>
<feature type="domain" description="DUF397" evidence="1">
    <location>
        <begin position="9"/>
        <end position="63"/>
    </location>
</feature>